<dbReference type="CDD" id="cd00160">
    <property type="entry name" value="RhoGEF"/>
    <property type="match status" value="1"/>
</dbReference>
<dbReference type="Proteomes" id="UP000242525">
    <property type="component" value="Unassembled WGS sequence"/>
</dbReference>
<dbReference type="Gene3D" id="1.10.10.10">
    <property type="entry name" value="Winged helix-like DNA-binding domain superfamily/Winged helix DNA-binding domain"/>
    <property type="match status" value="1"/>
</dbReference>
<dbReference type="AlphaFoldDB" id="A0A0J9XB99"/>
<dbReference type="InterPro" id="IPR000219">
    <property type="entry name" value="DH_dom"/>
</dbReference>
<feature type="region of interest" description="Disordered" evidence="3">
    <location>
        <begin position="1"/>
        <end position="38"/>
    </location>
</feature>
<feature type="region of interest" description="Disordered" evidence="3">
    <location>
        <begin position="52"/>
        <end position="85"/>
    </location>
</feature>
<dbReference type="STRING" id="1173061.A0A0J9XB99"/>
<dbReference type="SMART" id="SM00049">
    <property type="entry name" value="DEP"/>
    <property type="match status" value="1"/>
</dbReference>
<dbReference type="Pfam" id="PF00780">
    <property type="entry name" value="CNH"/>
    <property type="match status" value="1"/>
</dbReference>
<dbReference type="SUPFAM" id="SSF48065">
    <property type="entry name" value="DBL homology domain (DH-domain)"/>
    <property type="match status" value="1"/>
</dbReference>
<evidence type="ECO:0000256" key="2">
    <source>
        <dbReference type="ARBA" id="ARBA00022658"/>
    </source>
</evidence>
<gene>
    <name evidence="7" type="ORF">BN980_GECA08s00989g</name>
</gene>
<proteinExistence type="predicted"/>
<dbReference type="InterPro" id="IPR036322">
    <property type="entry name" value="WD40_repeat_dom_sf"/>
</dbReference>
<feature type="domain" description="DH" evidence="4">
    <location>
        <begin position="375"/>
        <end position="562"/>
    </location>
</feature>
<evidence type="ECO:0000256" key="1">
    <source>
        <dbReference type="ARBA" id="ARBA00022553"/>
    </source>
</evidence>
<dbReference type="SUPFAM" id="SSF50978">
    <property type="entry name" value="WD40 repeat-like"/>
    <property type="match status" value="1"/>
</dbReference>
<keyword evidence="2" id="KW-0344">Guanine-nucleotide releasing factor</keyword>
<organism evidence="7 8">
    <name type="scientific">Geotrichum candidum</name>
    <name type="common">Oospora lactis</name>
    <name type="synonym">Dipodascus geotrichum</name>
    <dbReference type="NCBI Taxonomy" id="1173061"/>
    <lineage>
        <taxon>Eukaryota</taxon>
        <taxon>Fungi</taxon>
        <taxon>Dikarya</taxon>
        <taxon>Ascomycota</taxon>
        <taxon>Saccharomycotina</taxon>
        <taxon>Dipodascomycetes</taxon>
        <taxon>Dipodascales</taxon>
        <taxon>Dipodascaceae</taxon>
        <taxon>Geotrichum</taxon>
    </lineage>
</organism>
<feature type="compositionally biased region" description="Low complexity" evidence="3">
    <location>
        <begin position="1192"/>
        <end position="1201"/>
    </location>
</feature>
<evidence type="ECO:0000313" key="8">
    <source>
        <dbReference type="Proteomes" id="UP000242525"/>
    </source>
</evidence>
<dbReference type="InterPro" id="IPR035899">
    <property type="entry name" value="DBL_dom_sf"/>
</dbReference>
<accession>A0A0J9XB99</accession>
<feature type="compositionally biased region" description="Polar residues" evidence="3">
    <location>
        <begin position="73"/>
        <end position="85"/>
    </location>
</feature>
<feature type="domain" description="CNH" evidence="6">
    <location>
        <begin position="751"/>
        <end position="1148"/>
    </location>
</feature>
<dbReference type="InterPro" id="IPR036390">
    <property type="entry name" value="WH_DNA-bd_sf"/>
</dbReference>
<keyword evidence="1" id="KW-0597">Phosphoprotein</keyword>
<sequence length="1207" mass="135279">MDADQEPVGGSSNRTVVGSQSPGSKSSSSFNKNHGRRHSSIFSLSRYSTIQENTGISPSTSNDSIKNAKVRKSQSTLSLMNNDNMVRPVSTSSFDRLSWSHAKTISGRILPLRHSQKHRASFILDDDNDEFGGGGHNNSINFIQKTVSFDAGAVTRDSASSSFLNHQQRSTSVSSRTSIHSMASLSTILTTSQKKPLVYPALLSKVAGMFRERLAIGVRTKHELEYNDAFTGGEAVDMIIHILRTRDRNLALLLGRALDAQKFFHDVTYDNRLRDSQNEVYQFNEDETTTVPVNGVFTLLTDCYSPTCTRDKLCYSITCPRRLEQQARLNMKPQQVLKSEESKVTNQEDADKEQELWILTVPKEVSASLSEREKKRQEVICELIYTERDFVKDLEYLRDFWITPLRNLNIIPESRRERLIETVFGQTLNVYRVNVALASALTRRQQESLIVHEIGDVMLQYVTQFEPFVSYGANQAYAKYELDREKSINPAFAKFISETERMKESRKLEINGYLTKPTTRLARYPLFMDAILKATDTMSKDYENLPKARNIIRQFLTRVNVESGKSETKIQLMQLDATLTFRVPSEKNEVQLMDPNRQLLFKGGFKKRTQDKDNHGDVQCYLFDNCLLFARHKIVNKKEQLKVQKKPIPLNLLVFSEAEEGMLQPSKLIGKQRTSSLISGSRNVSKEGPVKYPILFTHLGRFGYDLTLYAPTFIARKKWIEYISKQKKILDAKADVYTQRVVTSHFFHSSGNRVNCVAPLDGGRKLLYGTDRGIYLSEIKNSVAVRNPELVIEISGSVQQLDVIEEYGILIGLVDKTLYSWPLECLDPEFDDGENSGESLKLQSGNISSYQNNASSKRRLGKRVFGPIKFYRVGLCLGRILVVTVKGSGSSTIIRLLEPVEPNGILSEAPSSAGSGSGSGSSSKTKRVQPALRKLLASGGVGSNNPTGHNNNDLKIFKEITINTEVKSVSFLTSKICIGTNKGFEIVSLEGPDLEVQSLLDPADTSLDFILSYQNSSGSSHGNSGYNISSSSSNNLSALVSSGDNGQQLYSMSPQPLVPVSIYRLYNTKDFLLNYSDFSFFVNRHGWRSRSNWFINWAGVPKGFALSYPYLLGFDDRFIEIRDIETAELLTTISGSGIKNVRFLHENTREIVYVYEDVHGFEVVVSLDFWDKKKAATTLVSSGSMNRKSNVTSASATASMTQSGTPR</sequence>
<dbReference type="PANTHER" id="PTHR46572">
    <property type="entry name" value="RHO1 GDP-GTP EXCHANGE PROTEIN 1-RELATED"/>
    <property type="match status" value="1"/>
</dbReference>
<dbReference type="InterPro" id="IPR036388">
    <property type="entry name" value="WH-like_DNA-bd_sf"/>
</dbReference>
<dbReference type="GO" id="GO:0005085">
    <property type="term" value="F:guanyl-nucleotide exchange factor activity"/>
    <property type="evidence" value="ECO:0007669"/>
    <property type="project" value="UniProtKB-KW"/>
</dbReference>
<dbReference type="SUPFAM" id="SSF46785">
    <property type="entry name" value="Winged helix' DNA-binding domain"/>
    <property type="match status" value="1"/>
</dbReference>
<name>A0A0J9XB99_GEOCN</name>
<dbReference type="EMBL" id="CCBN010000008">
    <property type="protein sequence ID" value="CDO54557.1"/>
    <property type="molecule type" value="Genomic_DNA"/>
</dbReference>
<reference evidence="7" key="1">
    <citation type="submission" date="2014-03" db="EMBL/GenBank/DDBJ databases">
        <authorList>
            <person name="Casaregola S."/>
        </authorList>
    </citation>
    <scope>NUCLEOTIDE SEQUENCE [LARGE SCALE GENOMIC DNA]</scope>
    <source>
        <strain evidence="7">CLIB 918</strain>
    </source>
</reference>
<dbReference type="Pfam" id="PF15405">
    <property type="entry name" value="PH_5"/>
    <property type="match status" value="1"/>
</dbReference>
<evidence type="ECO:0000259" key="6">
    <source>
        <dbReference type="PROSITE" id="PS50219"/>
    </source>
</evidence>
<dbReference type="InterPro" id="IPR011993">
    <property type="entry name" value="PH-like_dom_sf"/>
</dbReference>
<feature type="region of interest" description="Disordered" evidence="3">
    <location>
        <begin position="907"/>
        <end position="927"/>
    </location>
</feature>
<feature type="compositionally biased region" description="Low complexity" evidence="3">
    <location>
        <begin position="19"/>
        <end position="29"/>
    </location>
</feature>
<dbReference type="GO" id="GO:0035556">
    <property type="term" value="P:intracellular signal transduction"/>
    <property type="evidence" value="ECO:0007669"/>
    <property type="project" value="InterPro"/>
</dbReference>
<protein>
    <submittedName>
        <fullName evidence="7">Similar to Saccharomyces cerevisiae YLR371W ROM2 GDP/GTP exchange protein (GEP) for Rho1p and Rho2p</fullName>
    </submittedName>
</protein>
<dbReference type="Pfam" id="PF00621">
    <property type="entry name" value="RhoGEF"/>
    <property type="match status" value="1"/>
</dbReference>
<dbReference type="InterPro" id="IPR001180">
    <property type="entry name" value="CNH_dom"/>
</dbReference>
<dbReference type="InterPro" id="IPR041675">
    <property type="entry name" value="PH_5"/>
</dbReference>
<feature type="domain" description="DEP" evidence="5">
    <location>
        <begin position="210"/>
        <end position="285"/>
    </location>
</feature>
<dbReference type="InterPro" id="IPR052233">
    <property type="entry name" value="Rho-type_GEFs"/>
</dbReference>
<dbReference type="SMART" id="SM00036">
    <property type="entry name" value="CNH"/>
    <property type="match status" value="1"/>
</dbReference>
<dbReference type="SUPFAM" id="SSF50729">
    <property type="entry name" value="PH domain-like"/>
    <property type="match status" value="1"/>
</dbReference>
<dbReference type="PROSITE" id="PS50219">
    <property type="entry name" value="CNH"/>
    <property type="match status" value="1"/>
</dbReference>
<dbReference type="InterPro" id="IPR000591">
    <property type="entry name" value="DEP_dom"/>
</dbReference>
<evidence type="ECO:0000256" key="3">
    <source>
        <dbReference type="SAM" id="MobiDB-lite"/>
    </source>
</evidence>
<evidence type="ECO:0000313" key="7">
    <source>
        <dbReference type="EMBL" id="CDO54557.1"/>
    </source>
</evidence>
<dbReference type="Gene3D" id="2.30.29.30">
    <property type="entry name" value="Pleckstrin-homology domain (PH domain)/Phosphotyrosine-binding domain (PTB)"/>
    <property type="match status" value="1"/>
</dbReference>
<comment type="caution">
    <text evidence="7">The sequence shown here is derived from an EMBL/GenBank/DDBJ whole genome shotgun (WGS) entry which is preliminary data.</text>
</comment>
<dbReference type="SMART" id="SM00325">
    <property type="entry name" value="RhoGEF"/>
    <property type="match status" value="1"/>
</dbReference>
<dbReference type="Gene3D" id="1.20.900.10">
    <property type="entry name" value="Dbl homology (DH) domain"/>
    <property type="match status" value="1"/>
</dbReference>
<dbReference type="OrthoDB" id="2272012at2759"/>
<evidence type="ECO:0000259" key="4">
    <source>
        <dbReference type="PROSITE" id="PS50010"/>
    </source>
</evidence>
<dbReference type="PANTHER" id="PTHR46572:SF2">
    <property type="entry name" value="RHO1 GDP-GTP EXCHANGE PROTEIN 1-RELATED"/>
    <property type="match status" value="1"/>
</dbReference>
<feature type="compositionally biased region" description="Polar residues" evidence="3">
    <location>
        <begin position="52"/>
        <end position="65"/>
    </location>
</feature>
<feature type="region of interest" description="Disordered" evidence="3">
    <location>
        <begin position="1185"/>
        <end position="1207"/>
    </location>
</feature>
<dbReference type="Pfam" id="PF00610">
    <property type="entry name" value="DEP"/>
    <property type="match status" value="1"/>
</dbReference>
<dbReference type="PROSITE" id="PS50010">
    <property type="entry name" value="DH_2"/>
    <property type="match status" value="1"/>
</dbReference>
<dbReference type="PROSITE" id="PS50186">
    <property type="entry name" value="DEP"/>
    <property type="match status" value="1"/>
</dbReference>
<evidence type="ECO:0000259" key="5">
    <source>
        <dbReference type="PROSITE" id="PS50186"/>
    </source>
</evidence>
<keyword evidence="8" id="KW-1185">Reference proteome</keyword>